<evidence type="ECO:0000313" key="7">
    <source>
        <dbReference type="Proteomes" id="UP000548707"/>
    </source>
</evidence>
<sequence length="479" mass="54950">MSNISQRALFSTLGNFEVFNYFSVDKLTTRDASKIPFMIWPNGAPCLIANLYMLSLLDRKGRSGRNGLSRRGSKGGTLGVYASQISQLIRFCYDNNISPFALNDSLFCCFIEKLRKEKSKFNPSQLKKTETSLLATGKICLDFLSFVGRVHGDNNFVSSEGVIRAVELTYTITTRSGRKINRSYLHHHSLGQEVRIHRRNPITSNQIQKLKEAAYTIESSSFIKHRRRCMLDLLEYTGARRGEVANITVDDILAAYDMEHPSLRMETFKQGHDAVRYIPVTKMLLHDIKTFVETSRRKNMKSTSGFRSGPDHRFLFTSERTGKKLSSETITNEISKLRIHANINEQVCAHMFRHAFITNLFALLIRRHHMANEDDFRRALLDSHTFMAEVMQWTGHLDERSLETYINLAFASVANYAETISSVHMIRAIQTFDNKHEELMYQLETGLPISDYKKHVATLIELRNKDFEIARNREAIVAA</sequence>
<comment type="similarity">
    <text evidence="1">Belongs to the 'phage' integrase family.</text>
</comment>
<dbReference type="EMBL" id="JAAQXV010000013">
    <property type="protein sequence ID" value="NMZ83233.1"/>
    <property type="molecule type" value="Genomic_DNA"/>
</dbReference>
<proteinExistence type="inferred from homology"/>
<reference evidence="6 7" key="1">
    <citation type="journal article" date="2020" name="Front. Microbiol.">
        <title>Genetic Organization of the aprX-lipA2 Operon Affects the Proteolytic Potential of Pseudomonas Species in Milk.</title>
        <authorList>
            <person name="Maier C."/>
            <person name="Huptas C."/>
            <person name="von Neubeck M."/>
            <person name="Scherer S."/>
            <person name="Wenning M."/>
            <person name="Lucking G."/>
        </authorList>
    </citation>
    <scope>NUCLEOTIDE SEQUENCE [LARGE SCALE GENOMIC DNA]</scope>
    <source>
        <strain evidence="6 7">WS 5114</strain>
    </source>
</reference>
<comment type="caution">
    <text evidence="6">The sequence shown here is derived from an EMBL/GenBank/DDBJ whole genome shotgun (WGS) entry which is preliminary data.</text>
</comment>
<organism evidence="6 7">
    <name type="scientific">Pseudomonas mandelii</name>
    <dbReference type="NCBI Taxonomy" id="75612"/>
    <lineage>
        <taxon>Bacteria</taxon>
        <taxon>Pseudomonadati</taxon>
        <taxon>Pseudomonadota</taxon>
        <taxon>Gammaproteobacteria</taxon>
        <taxon>Pseudomonadales</taxon>
        <taxon>Pseudomonadaceae</taxon>
        <taxon>Pseudomonas</taxon>
    </lineage>
</organism>
<dbReference type="SUPFAM" id="SSF56349">
    <property type="entry name" value="DNA breaking-rejoining enzymes"/>
    <property type="match status" value="1"/>
</dbReference>
<dbReference type="InterPro" id="IPR013762">
    <property type="entry name" value="Integrase-like_cat_sf"/>
</dbReference>
<keyword evidence="3" id="KW-0238">DNA-binding</keyword>
<protein>
    <submittedName>
        <fullName evidence="6">Site-specific integrase</fullName>
    </submittedName>
</protein>
<dbReference type="InterPro" id="IPR011010">
    <property type="entry name" value="DNA_brk_join_enz"/>
</dbReference>
<gene>
    <name evidence="6" type="ORF">HBO26_28465</name>
</gene>
<dbReference type="AlphaFoldDB" id="A0AB36D4N1"/>
<dbReference type="RefSeq" id="WP_031319138.1">
    <property type="nucleotide sequence ID" value="NZ_JAAQXV010000013.1"/>
</dbReference>
<dbReference type="CDD" id="cd00397">
    <property type="entry name" value="DNA_BRE_C"/>
    <property type="match status" value="1"/>
</dbReference>
<accession>A0AB36D4N1</accession>
<evidence type="ECO:0000313" key="6">
    <source>
        <dbReference type="EMBL" id="NMZ83233.1"/>
    </source>
</evidence>
<keyword evidence="4" id="KW-0233">DNA recombination</keyword>
<dbReference type="InterPro" id="IPR050090">
    <property type="entry name" value="Tyrosine_recombinase_XerCD"/>
</dbReference>
<dbReference type="GO" id="GO:0006310">
    <property type="term" value="P:DNA recombination"/>
    <property type="evidence" value="ECO:0007669"/>
    <property type="project" value="UniProtKB-KW"/>
</dbReference>
<dbReference type="GO" id="GO:0015074">
    <property type="term" value="P:DNA integration"/>
    <property type="evidence" value="ECO:0007669"/>
    <property type="project" value="UniProtKB-KW"/>
</dbReference>
<evidence type="ECO:0000256" key="2">
    <source>
        <dbReference type="ARBA" id="ARBA00022908"/>
    </source>
</evidence>
<dbReference type="Gene3D" id="1.10.443.10">
    <property type="entry name" value="Intergrase catalytic core"/>
    <property type="match status" value="1"/>
</dbReference>
<dbReference type="Pfam" id="PF00589">
    <property type="entry name" value="Phage_integrase"/>
    <property type="match status" value="1"/>
</dbReference>
<dbReference type="Proteomes" id="UP000548707">
    <property type="component" value="Unassembled WGS sequence"/>
</dbReference>
<keyword evidence="2" id="KW-0229">DNA integration</keyword>
<feature type="domain" description="Tyr recombinase" evidence="5">
    <location>
        <begin position="197"/>
        <end position="418"/>
    </location>
</feature>
<dbReference type="InterPro" id="IPR002104">
    <property type="entry name" value="Integrase_catalytic"/>
</dbReference>
<evidence type="ECO:0000256" key="3">
    <source>
        <dbReference type="ARBA" id="ARBA00023125"/>
    </source>
</evidence>
<name>A0AB36D4N1_9PSED</name>
<dbReference type="PANTHER" id="PTHR30349">
    <property type="entry name" value="PHAGE INTEGRASE-RELATED"/>
    <property type="match status" value="1"/>
</dbReference>
<dbReference type="PANTHER" id="PTHR30349:SF41">
    <property type="entry name" value="INTEGRASE_RECOMBINASE PROTEIN MJ0367-RELATED"/>
    <property type="match status" value="1"/>
</dbReference>
<dbReference type="PROSITE" id="PS51898">
    <property type="entry name" value="TYR_RECOMBINASE"/>
    <property type="match status" value="1"/>
</dbReference>
<evidence type="ECO:0000256" key="1">
    <source>
        <dbReference type="ARBA" id="ARBA00008857"/>
    </source>
</evidence>
<dbReference type="GO" id="GO:0003677">
    <property type="term" value="F:DNA binding"/>
    <property type="evidence" value="ECO:0007669"/>
    <property type="project" value="UniProtKB-KW"/>
</dbReference>
<evidence type="ECO:0000259" key="5">
    <source>
        <dbReference type="PROSITE" id="PS51898"/>
    </source>
</evidence>
<evidence type="ECO:0000256" key="4">
    <source>
        <dbReference type="ARBA" id="ARBA00023172"/>
    </source>
</evidence>